<evidence type="ECO:0000313" key="2">
    <source>
        <dbReference type="WBParaSite" id="EEL_0000016501-mRNA-1"/>
    </source>
</evidence>
<proteinExistence type="predicted"/>
<protein>
    <submittedName>
        <fullName evidence="2">Cullin domain-containing protein</fullName>
    </submittedName>
</protein>
<dbReference type="Proteomes" id="UP000050640">
    <property type="component" value="Unplaced"/>
</dbReference>
<sequence length="108" mass="12701">MQSNVKRRFVDAYLNEVGDMRIKVNRLQLYEIIISAGKDLLISDLGDTEYYSFDRAFEVFEQLSATNVSEIIEQNRNGTEKIQQFIEFRELSESLKEVCMKFISPFIF</sequence>
<evidence type="ECO:0000313" key="1">
    <source>
        <dbReference type="Proteomes" id="UP000050640"/>
    </source>
</evidence>
<name>A0A0R3RFM2_9BILA</name>
<reference evidence="2" key="1">
    <citation type="submission" date="2017-02" db="UniProtKB">
        <authorList>
            <consortium name="WormBaseParasite"/>
        </authorList>
    </citation>
    <scope>IDENTIFICATION</scope>
</reference>
<keyword evidence="1" id="KW-1185">Reference proteome</keyword>
<dbReference type="WBParaSite" id="EEL_0000016501-mRNA-1">
    <property type="protein sequence ID" value="EEL_0000016501-mRNA-1"/>
    <property type="gene ID" value="EEL_0000016501"/>
</dbReference>
<organism evidence="1 2">
    <name type="scientific">Elaeophora elaphi</name>
    <dbReference type="NCBI Taxonomy" id="1147741"/>
    <lineage>
        <taxon>Eukaryota</taxon>
        <taxon>Metazoa</taxon>
        <taxon>Ecdysozoa</taxon>
        <taxon>Nematoda</taxon>
        <taxon>Chromadorea</taxon>
        <taxon>Rhabditida</taxon>
        <taxon>Spirurina</taxon>
        <taxon>Spiruromorpha</taxon>
        <taxon>Filarioidea</taxon>
        <taxon>Onchocercidae</taxon>
        <taxon>Elaeophora</taxon>
    </lineage>
</organism>
<accession>A0A0R3RFM2</accession>
<dbReference type="AlphaFoldDB" id="A0A0R3RFM2"/>